<comment type="pathway">
    <text evidence="1">Lipid metabolism.</text>
</comment>
<comment type="subcellular location">
    <molecule>Phosphatidylserine decarboxylase beta chain</molecule>
    <subcellularLocation>
        <location evidence="12">Mitochondrion inner membrane</location>
        <topology evidence="12">Single-pass membrane protein</topology>
        <orientation evidence="12">Intermembrane side</orientation>
    </subcellularLocation>
</comment>
<dbReference type="GO" id="GO:0006646">
    <property type="term" value="P:phosphatidylethanolamine biosynthetic process"/>
    <property type="evidence" value="ECO:0007669"/>
    <property type="project" value="UniProtKB-UniRule"/>
</dbReference>
<feature type="active site" description="Schiff-base intermediate with substrate; via pyruvic acid; for decarboxylase activity" evidence="12">
    <location>
        <position position="344"/>
    </location>
</feature>
<feature type="active site" description="Charge relay system; for autoendoproteolytic cleavage activity" evidence="12">
    <location>
        <position position="233"/>
    </location>
</feature>
<keyword evidence="11 12" id="KW-0670">Pyruvate</keyword>
<dbReference type="EMBL" id="VJMH01006400">
    <property type="protein sequence ID" value="KAF0689976.1"/>
    <property type="molecule type" value="Genomic_DNA"/>
</dbReference>
<comment type="PTM">
    <text evidence="12">Is synthesized initially as an inactive proenzyme. Formation of the active enzyme involves a self-maturation process in which the active site pyruvoyl group is generated from an internal serine residue via an autocatalytic post-translational modification. Two non-identical subunits are generated from the proenzyme in this reaction, and the pyruvate is formed at the N-terminus of the alpha chain, which is derived from the carboxyl end of the proenzyme. The autoendoproteolytic cleavage occurs by a canonical serine protease mechanism, in which the side chain hydroxyl group of the serine supplies its oxygen atom to form the C-terminus of the beta chain, while the remainder of the serine residue undergoes an oxidative deamination to produce ammonia and the pyruvoyl prosthetic group on the alpha chain. During this reaction, the Ser that is part of the protease active site of the proenzyme becomes the pyruvoyl prosthetic group, which constitutes an essential element of the active site of the mature decarboxylase.</text>
</comment>
<evidence type="ECO:0000256" key="10">
    <source>
        <dbReference type="ARBA" id="ARBA00023264"/>
    </source>
</evidence>
<feature type="topological domain" description="Mitochondrial matrix" evidence="12">
    <location>
        <begin position="1"/>
        <end position="35"/>
    </location>
</feature>
<dbReference type="UniPathway" id="UPA00558">
    <property type="reaction ID" value="UER00616"/>
</dbReference>
<reference evidence="14 15" key="1">
    <citation type="submission" date="2019-03" db="EMBL/GenBank/DDBJ databases">
        <authorList>
            <person name="Gaulin E."/>
            <person name="Dumas B."/>
        </authorList>
    </citation>
    <scope>NUCLEOTIDE SEQUENCE [LARGE SCALE GENOMIC DNA]</scope>
    <source>
        <strain evidence="14">CBS 568.67</strain>
    </source>
</reference>
<feature type="modified residue" description="Pyruvic acid (Ser); by autocatalysis" evidence="12">
    <location>
        <position position="344"/>
    </location>
</feature>
<keyword evidence="7 12" id="KW-0472">Membrane</keyword>
<dbReference type="AlphaFoldDB" id="A0A485LAU3"/>
<keyword evidence="9 12" id="KW-0456">Lyase</keyword>
<sequence length="454" mass="50982">MLRPRVLLRLKHVRFQSTATAATSKKAEKKPTPLWLLAVGGAAGGYAGYGVWNQWNDEKNPAHVLRRLPGEKTEAEDKLASETQMFLLHLVSYRMISRLWGAVNEIELPMFLREPIYKAWTRAFDCKLDEMKYPLEHYKNLSEFFSRPLKDGVRPINWDPRCMSSPVDGRMATYGSVDFTDDIPVLEQIKGVRYRMDEFLGDVPAFFKAPPPPGKKLFHCVIYLAPGDYHRIHSPIDWSMGERRHFPGDLFPVNKLAVTSVPSLFTWNERVALLGRWKHGFFSMSLVGATNVGSMTLDVEPDFVTNKWTDFYLTKEWGACDTKTYESQELVTRGDQVAQFKLGSTVVLVFEAPADFQFTAAPGEKVYYGAPIGHFADSDGSSSTFPSTSEMIRLANGGSDEEKKASYVGEISRSISQLFFGRSKSVVDDKTTAVIPSLPEEAALGPAYATKKET</sequence>
<evidence type="ECO:0000256" key="8">
    <source>
        <dbReference type="ARBA" id="ARBA00023209"/>
    </source>
</evidence>
<reference evidence="13" key="2">
    <citation type="submission" date="2019-06" db="EMBL/GenBank/DDBJ databases">
        <title>Genomics analysis of Aphanomyces spp. identifies a new class of oomycete effector associated with host adaptation.</title>
        <authorList>
            <person name="Gaulin E."/>
        </authorList>
    </citation>
    <scope>NUCLEOTIDE SEQUENCE</scope>
    <source>
        <strain evidence="13">CBS 578.67</strain>
    </source>
</reference>
<evidence type="ECO:0000256" key="5">
    <source>
        <dbReference type="ARBA" id="ARBA00022989"/>
    </source>
</evidence>
<evidence type="ECO:0000313" key="13">
    <source>
        <dbReference type="EMBL" id="KAF0689976.1"/>
    </source>
</evidence>
<feature type="chain" id="PRO_5034665216" description="Phosphatidylserine decarboxylase beta chain" evidence="12">
    <location>
        <begin position="1"/>
        <end position="343"/>
    </location>
</feature>
<dbReference type="InterPro" id="IPR033177">
    <property type="entry name" value="PSD-B"/>
</dbReference>
<accession>A0A485LAU3</accession>
<dbReference type="EC" id="4.1.1.65" evidence="12"/>
<comment type="function">
    <text evidence="12">Catalyzes the formation of phosphatidylethanolamine (PtdEtn) from phosphatidylserine (PtdSer). Plays a central role in phospholipid metabolism and in the interorganelle trafficking of phosphatidylserine.</text>
</comment>
<keyword evidence="12" id="KW-0865">Zymogen</keyword>
<feature type="active site" description="Charge relay system; for autoendoproteolytic cleavage activity" evidence="12">
    <location>
        <position position="168"/>
    </location>
</feature>
<feature type="site" description="Cleavage (non-hydrolytic); by autocatalysis" evidence="12">
    <location>
        <begin position="343"/>
        <end position="344"/>
    </location>
</feature>
<keyword evidence="12" id="KW-0496">Mitochondrion</keyword>
<feature type="active site" description="Charge relay system; for autoendoproteolytic cleavage activity" evidence="12">
    <location>
        <position position="344"/>
    </location>
</feature>
<evidence type="ECO:0000256" key="11">
    <source>
        <dbReference type="ARBA" id="ARBA00023317"/>
    </source>
</evidence>
<comment type="subcellular location">
    <molecule>Phosphatidylserine decarboxylase alpha chain</molecule>
    <subcellularLocation>
        <location evidence="12">Mitochondrion inner membrane</location>
        <topology evidence="12">Peripheral membrane protein</topology>
        <orientation evidence="12">Intermembrane side</orientation>
    </subcellularLocation>
    <text evidence="12">Anchored to the mitochondrial inner membrane through its interaction with the integral membrane beta chain.</text>
</comment>
<evidence type="ECO:0000256" key="6">
    <source>
        <dbReference type="ARBA" id="ARBA00023098"/>
    </source>
</evidence>
<evidence type="ECO:0000313" key="15">
    <source>
        <dbReference type="Proteomes" id="UP000332933"/>
    </source>
</evidence>
<comment type="similarity">
    <text evidence="12">Belongs to the phosphatidylserine decarboxylase family. PSD-B subfamily. Eukaryotic type I sub-subfamily.</text>
</comment>
<name>A0A485LAU3_9STRA</name>
<dbReference type="GO" id="GO:0016540">
    <property type="term" value="P:protein autoprocessing"/>
    <property type="evidence" value="ECO:0007669"/>
    <property type="project" value="UniProtKB-UniRule"/>
</dbReference>
<comment type="cofactor">
    <cofactor evidence="12">
        <name>pyruvate</name>
        <dbReference type="ChEBI" id="CHEBI:15361"/>
    </cofactor>
    <text evidence="12">Binds 1 pyruvoyl group covalently per subunit.</text>
</comment>
<dbReference type="NCBIfam" id="TIGR00163">
    <property type="entry name" value="PS_decarb"/>
    <property type="match status" value="1"/>
</dbReference>
<keyword evidence="15" id="KW-1185">Reference proteome</keyword>
<feature type="topological domain" description="Mitochondrial intermembrane" evidence="12">
    <location>
        <begin position="55"/>
        <end position="454"/>
    </location>
</feature>
<dbReference type="HAMAP" id="MF_03208">
    <property type="entry name" value="PS_decarb_PSD_B_type1_euk"/>
    <property type="match status" value="1"/>
</dbReference>
<evidence type="ECO:0000256" key="3">
    <source>
        <dbReference type="ARBA" id="ARBA00022692"/>
    </source>
</evidence>
<comment type="subunit">
    <text evidence="12">Heterodimer of a large membrane-associated beta subunit and a small pyruvoyl-containing alpha subunit.</text>
</comment>
<feature type="chain" id="PRO_5034665215" description="Phosphatidylserine decarboxylase alpha chain" evidence="12">
    <location>
        <begin position="344"/>
        <end position="454"/>
    </location>
</feature>
<dbReference type="InterPro" id="IPR033661">
    <property type="entry name" value="PSD_type1_euk"/>
</dbReference>
<keyword evidence="5 12" id="KW-1133">Transmembrane helix</keyword>
<dbReference type="OrthoDB" id="4330at2759"/>
<keyword evidence="2 12" id="KW-0444">Lipid biosynthesis</keyword>
<evidence type="ECO:0000256" key="9">
    <source>
        <dbReference type="ARBA" id="ARBA00023239"/>
    </source>
</evidence>
<evidence type="ECO:0000256" key="12">
    <source>
        <dbReference type="HAMAP-Rule" id="MF_03208"/>
    </source>
</evidence>
<evidence type="ECO:0000256" key="2">
    <source>
        <dbReference type="ARBA" id="ARBA00022516"/>
    </source>
</evidence>
<keyword evidence="3 12" id="KW-0812">Transmembrane</keyword>
<dbReference type="Proteomes" id="UP000332933">
    <property type="component" value="Unassembled WGS sequence"/>
</dbReference>
<dbReference type="InterPro" id="IPR003817">
    <property type="entry name" value="PS_Dcarbxylase"/>
</dbReference>
<keyword evidence="8 12" id="KW-0594">Phospholipid biosynthesis</keyword>
<protein>
    <recommendedName>
        <fullName evidence="12">Phosphatidylserine decarboxylase proenzyme, mitochondrial</fullName>
        <ecNumber evidence="12">4.1.1.65</ecNumber>
    </recommendedName>
    <component>
        <recommendedName>
            <fullName evidence="12">Phosphatidylserine decarboxylase beta chain</fullName>
        </recommendedName>
    </component>
    <component>
        <recommendedName>
            <fullName evidence="12">Phosphatidylserine decarboxylase alpha chain</fullName>
        </recommendedName>
    </component>
</protein>
<comment type="catalytic activity">
    <reaction evidence="12">
        <text>a 1,2-diacyl-sn-glycero-3-phospho-L-serine + H(+) = a 1,2-diacyl-sn-glycero-3-phosphoethanolamine + CO2</text>
        <dbReference type="Rhea" id="RHEA:20828"/>
        <dbReference type="ChEBI" id="CHEBI:15378"/>
        <dbReference type="ChEBI" id="CHEBI:16526"/>
        <dbReference type="ChEBI" id="CHEBI:57262"/>
        <dbReference type="ChEBI" id="CHEBI:64612"/>
        <dbReference type="EC" id="4.1.1.65"/>
    </reaction>
</comment>
<evidence type="ECO:0000313" key="14">
    <source>
        <dbReference type="EMBL" id="VFT95355.1"/>
    </source>
</evidence>
<organism evidence="14 15">
    <name type="scientific">Aphanomyces stellatus</name>
    <dbReference type="NCBI Taxonomy" id="120398"/>
    <lineage>
        <taxon>Eukaryota</taxon>
        <taxon>Sar</taxon>
        <taxon>Stramenopiles</taxon>
        <taxon>Oomycota</taxon>
        <taxon>Saprolegniomycetes</taxon>
        <taxon>Saprolegniales</taxon>
        <taxon>Verrucalvaceae</taxon>
        <taxon>Aphanomyces</taxon>
    </lineage>
</organism>
<dbReference type="PANTHER" id="PTHR10067:SF6">
    <property type="entry name" value="PHOSPHATIDYLSERINE DECARBOXYLASE PROENZYME, MITOCHONDRIAL"/>
    <property type="match status" value="1"/>
</dbReference>
<dbReference type="PANTHER" id="PTHR10067">
    <property type="entry name" value="PHOSPHATIDYLSERINE DECARBOXYLASE"/>
    <property type="match status" value="1"/>
</dbReference>
<keyword evidence="4 12" id="KW-0210">Decarboxylase</keyword>
<dbReference type="GO" id="GO:0005743">
    <property type="term" value="C:mitochondrial inner membrane"/>
    <property type="evidence" value="ECO:0007669"/>
    <property type="project" value="UniProtKB-SubCell"/>
</dbReference>
<evidence type="ECO:0000256" key="7">
    <source>
        <dbReference type="ARBA" id="ARBA00023136"/>
    </source>
</evidence>
<evidence type="ECO:0000256" key="4">
    <source>
        <dbReference type="ARBA" id="ARBA00022793"/>
    </source>
</evidence>
<gene>
    <name evidence="14" type="primary">Aste57867_18620</name>
    <name evidence="13" type="ORF">As57867_018558</name>
    <name evidence="14" type="ORF">ASTE57867_18620</name>
</gene>
<evidence type="ECO:0000256" key="1">
    <source>
        <dbReference type="ARBA" id="ARBA00005189"/>
    </source>
</evidence>
<proteinExistence type="inferred from homology"/>
<dbReference type="GO" id="GO:0004609">
    <property type="term" value="F:phosphatidylserine decarboxylase activity"/>
    <property type="evidence" value="ECO:0007669"/>
    <property type="project" value="UniProtKB-UniRule"/>
</dbReference>
<keyword evidence="12" id="KW-0999">Mitochondrion inner membrane</keyword>
<dbReference type="Pfam" id="PF02666">
    <property type="entry name" value="PS_Dcarbxylase"/>
    <property type="match status" value="1"/>
</dbReference>
<comment type="pathway">
    <text evidence="12">Phospholipid metabolism; phosphatidylethanolamine biosynthesis; phosphatidylethanolamine from CDP-diacylglycerol: step 2/2.</text>
</comment>
<keyword evidence="10 12" id="KW-1208">Phospholipid metabolism</keyword>
<dbReference type="EMBL" id="CAADRA010006421">
    <property type="protein sequence ID" value="VFT95355.1"/>
    <property type="molecule type" value="Genomic_DNA"/>
</dbReference>
<keyword evidence="6 12" id="KW-0443">Lipid metabolism</keyword>